<sequence length="41" mass="4414">MERAADAAETVATLAELGVLFLRVLTLPFRALAALLRMIAD</sequence>
<organism evidence="1 2">
    <name type="scientific">Rhodococcus ruber</name>
    <dbReference type="NCBI Taxonomy" id="1830"/>
    <lineage>
        <taxon>Bacteria</taxon>
        <taxon>Bacillati</taxon>
        <taxon>Actinomycetota</taxon>
        <taxon>Actinomycetes</taxon>
        <taxon>Mycobacteriales</taxon>
        <taxon>Nocardiaceae</taxon>
        <taxon>Rhodococcus</taxon>
    </lineage>
</organism>
<dbReference type="AlphaFoldDB" id="A0A098BNA6"/>
<protein>
    <submittedName>
        <fullName evidence="1">Uncharacterized protein</fullName>
    </submittedName>
</protein>
<proteinExistence type="predicted"/>
<name>A0A098BNA6_9NOCA</name>
<dbReference type="EMBL" id="CCSD01000058">
    <property type="protein sequence ID" value="CDZ89206.1"/>
    <property type="molecule type" value="Genomic_DNA"/>
</dbReference>
<gene>
    <name evidence="1" type="ORF">RHRU231_470054</name>
</gene>
<accession>A0A098BNA6</accession>
<evidence type="ECO:0000313" key="2">
    <source>
        <dbReference type="Proteomes" id="UP000042997"/>
    </source>
</evidence>
<dbReference type="eggNOG" id="ENOG5031GSY">
    <property type="taxonomic scope" value="Bacteria"/>
</dbReference>
<dbReference type="Proteomes" id="UP000042997">
    <property type="component" value="Unassembled WGS sequence"/>
</dbReference>
<evidence type="ECO:0000313" key="1">
    <source>
        <dbReference type="EMBL" id="CDZ89206.1"/>
    </source>
</evidence>
<reference evidence="1 2" key="1">
    <citation type="journal article" date="2014" name="Genome Announc.">
        <title>Draft Genome Sequence of Propane- and Butane-Oxidizing Actinobacterium Rhodococcus ruber IEGM 231.</title>
        <authorList>
            <person name="Ivshina I.B."/>
            <person name="Kuyukina M.S."/>
            <person name="Krivoruchko A.V."/>
            <person name="Barbe V."/>
            <person name="Fischer C."/>
        </authorList>
    </citation>
    <scope>NUCLEOTIDE SEQUENCE [LARGE SCALE GENOMIC DNA]</scope>
</reference>